<dbReference type="Proteomes" id="UP000029424">
    <property type="component" value="Chromosome 1"/>
</dbReference>
<dbReference type="InterPro" id="IPR027417">
    <property type="entry name" value="P-loop_NTPase"/>
</dbReference>
<feature type="domain" description="IstB-like ATP-binding" evidence="1">
    <location>
        <begin position="1"/>
        <end position="82"/>
    </location>
</feature>
<gene>
    <name evidence="2" type="ORF">DM82_1462</name>
</gene>
<reference evidence="2 3" key="1">
    <citation type="submission" date="2014-06" db="EMBL/GenBank/DDBJ databases">
        <authorList>
            <person name="Bishop-Lilly K.A."/>
            <person name="Broomall S.M."/>
            <person name="Chain P.S."/>
            <person name="Chertkov O."/>
            <person name="Coyne S.R."/>
            <person name="Daligault H.E."/>
            <person name="Davenport K.W."/>
            <person name="Erkkila T."/>
            <person name="Frey K.G."/>
            <person name="Gibbons H.S."/>
            <person name="Gu W."/>
            <person name="Jaissle J."/>
            <person name="Johnson S.L."/>
            <person name="Koroleva G.I."/>
            <person name="Ladner J.T."/>
            <person name="Lo C.-C."/>
            <person name="Minogue T.D."/>
            <person name="Munk C."/>
            <person name="Palacios G.F."/>
            <person name="Redden C.L."/>
            <person name="Rosenzweig C.N."/>
            <person name="Scholz M.B."/>
            <person name="Teshima H."/>
            <person name="Xu Y."/>
        </authorList>
    </citation>
    <scope>NUCLEOTIDE SEQUENCE [LARGE SCALE GENOMIC DNA]</scope>
    <source>
        <strain evidence="2 3">EO147</strain>
    </source>
</reference>
<keyword evidence="3" id="KW-1185">Reference proteome</keyword>
<accession>A0AAI8FPH4</accession>
<dbReference type="InterPro" id="IPR002611">
    <property type="entry name" value="IstB_ATP-bd"/>
</dbReference>
<evidence type="ECO:0000313" key="3">
    <source>
        <dbReference type="Proteomes" id="UP000029424"/>
    </source>
</evidence>
<dbReference type="GO" id="GO:0005524">
    <property type="term" value="F:ATP binding"/>
    <property type="evidence" value="ECO:0007669"/>
    <property type="project" value="InterPro"/>
</dbReference>
<evidence type="ECO:0000313" key="2">
    <source>
        <dbReference type="EMBL" id="AIO67935.1"/>
    </source>
</evidence>
<proteinExistence type="predicted"/>
<dbReference type="Gene3D" id="3.40.50.300">
    <property type="entry name" value="P-loop containing nucleotide triphosphate hydrolases"/>
    <property type="match status" value="1"/>
</dbReference>
<protein>
    <submittedName>
        <fullName evidence="2">IstB-like ATP binding family protein</fullName>
    </submittedName>
</protein>
<dbReference type="AlphaFoldDB" id="A0AAI8FPH4"/>
<evidence type="ECO:0000259" key="1">
    <source>
        <dbReference type="Pfam" id="PF01695"/>
    </source>
</evidence>
<name>A0AAI8FPH4_9BURK</name>
<dbReference type="KEGG" id="bok:DM82_1462"/>
<dbReference type="EMBL" id="CP008726">
    <property type="protein sequence ID" value="AIO67935.1"/>
    <property type="molecule type" value="Genomic_DNA"/>
</dbReference>
<dbReference type="Pfam" id="PF01695">
    <property type="entry name" value="IstB_IS21"/>
    <property type="match status" value="1"/>
</dbReference>
<organism evidence="2 3">
    <name type="scientific">Burkholderia oklahomensis</name>
    <dbReference type="NCBI Taxonomy" id="342113"/>
    <lineage>
        <taxon>Bacteria</taxon>
        <taxon>Pseudomonadati</taxon>
        <taxon>Pseudomonadota</taxon>
        <taxon>Betaproteobacteria</taxon>
        <taxon>Burkholderiales</taxon>
        <taxon>Burkholderiaceae</taxon>
        <taxon>Burkholderia</taxon>
        <taxon>pseudomallei group</taxon>
    </lineage>
</organism>
<sequence>MRVELLIIDDFGLKPLRPPADEDLHELIAERYETASTIVTSNLDLIEWDQAFPANRLLASATLDRLRHNAYCLVLDGHSYRSPRHLPEHHLNLANAG</sequence>